<evidence type="ECO:0000313" key="2">
    <source>
        <dbReference type="Proteomes" id="UP000002424"/>
    </source>
</evidence>
<keyword evidence="2" id="KW-1185">Reference proteome</keyword>
<dbReference type="KEGG" id="avn:Avin_27740"/>
<dbReference type="Proteomes" id="UP000002424">
    <property type="component" value="Chromosome"/>
</dbReference>
<name>C1DKU4_AZOVD</name>
<protein>
    <submittedName>
        <fullName evidence="1">Uncharacterized protein</fullName>
    </submittedName>
</protein>
<dbReference type="AlphaFoldDB" id="C1DKU4"/>
<dbReference type="EnsemblBacteria" id="ACO78946">
    <property type="protein sequence ID" value="ACO78946"/>
    <property type="gene ID" value="Avin_27740"/>
</dbReference>
<proteinExistence type="predicted"/>
<organism evidence="1 2">
    <name type="scientific">Azotobacter vinelandii (strain DJ / ATCC BAA-1303)</name>
    <dbReference type="NCBI Taxonomy" id="322710"/>
    <lineage>
        <taxon>Bacteria</taxon>
        <taxon>Pseudomonadati</taxon>
        <taxon>Pseudomonadota</taxon>
        <taxon>Gammaproteobacteria</taxon>
        <taxon>Pseudomonadales</taxon>
        <taxon>Pseudomonadaceae</taxon>
        <taxon>Azotobacter</taxon>
    </lineage>
</organism>
<dbReference type="HOGENOM" id="CLU_3323898_0_0_6"/>
<sequence length="38" mass="4501">MSLYSNAWQQVQYVFNMDVVFRAFGGTLQNHMTSERIM</sequence>
<evidence type="ECO:0000313" key="1">
    <source>
        <dbReference type="EMBL" id="ACO78946.1"/>
    </source>
</evidence>
<gene>
    <name evidence="1" type="ordered locus">Avin_27740</name>
</gene>
<accession>C1DKU4</accession>
<dbReference type="EMBL" id="CP001157">
    <property type="protein sequence ID" value="ACO78946.1"/>
    <property type="molecule type" value="Genomic_DNA"/>
</dbReference>
<reference evidence="1 2" key="1">
    <citation type="journal article" date="2009" name="J. Bacteriol.">
        <title>Genome sequence of Azotobacter vinelandii, an obligate aerobe specialized to support diverse anaerobic metabolic processes.</title>
        <authorList>
            <person name="Setubal J.C."/>
            <person name="dos Santos P."/>
            <person name="Goldman B.S."/>
            <person name="Ertesvag H."/>
            <person name="Espin G."/>
            <person name="Rubio L.M."/>
            <person name="Valla S."/>
            <person name="Almeida N.F."/>
            <person name="Balasubramanian D."/>
            <person name="Cromes L."/>
            <person name="Curatti L."/>
            <person name="Du Z."/>
            <person name="Godsy E."/>
            <person name="Goodner B."/>
            <person name="Hellner-Burris K."/>
            <person name="Hernandez J.A."/>
            <person name="Houmiel K."/>
            <person name="Imperial J."/>
            <person name="Kennedy C."/>
            <person name="Larson T.J."/>
            <person name="Latreille P."/>
            <person name="Ligon L.S."/>
            <person name="Lu J."/>
            <person name="Maerk M."/>
            <person name="Miller N.M."/>
            <person name="Norton S."/>
            <person name="O'Carroll I.P."/>
            <person name="Paulsen I."/>
            <person name="Raulfs E.C."/>
            <person name="Roemer R."/>
            <person name="Rosser J."/>
            <person name="Segura D."/>
            <person name="Slater S."/>
            <person name="Stricklin S.L."/>
            <person name="Studholme D.J."/>
            <person name="Sun J."/>
            <person name="Viana C.J."/>
            <person name="Wallin E."/>
            <person name="Wang B."/>
            <person name="Wheeler C."/>
            <person name="Zhu H."/>
            <person name="Dean D.R."/>
            <person name="Dixon R."/>
            <person name="Wood D."/>
        </authorList>
    </citation>
    <scope>NUCLEOTIDE SEQUENCE [LARGE SCALE GENOMIC DNA]</scope>
    <source>
        <strain evidence="2">DJ / ATCC BAA-1303</strain>
    </source>
</reference>